<dbReference type="InterPro" id="IPR036388">
    <property type="entry name" value="WH-like_DNA-bd_sf"/>
</dbReference>
<dbReference type="Proteomes" id="UP000245959">
    <property type="component" value="Unassembled WGS sequence"/>
</dbReference>
<evidence type="ECO:0000313" key="6">
    <source>
        <dbReference type="Proteomes" id="UP000245959"/>
    </source>
</evidence>
<gene>
    <name evidence="5" type="ORF">C8D82_1129</name>
</gene>
<feature type="domain" description="HTH gntR-type" evidence="4">
    <location>
        <begin position="4"/>
        <end position="72"/>
    </location>
</feature>
<protein>
    <submittedName>
        <fullName evidence="5">Carbohydrate ABC transporter substrate-binding protein (CUT1 family)</fullName>
    </submittedName>
</protein>
<evidence type="ECO:0000256" key="2">
    <source>
        <dbReference type="ARBA" id="ARBA00023125"/>
    </source>
</evidence>
<dbReference type="OrthoDB" id="9788098at2"/>
<dbReference type="GO" id="GO:0003700">
    <property type="term" value="F:DNA-binding transcription factor activity"/>
    <property type="evidence" value="ECO:0007669"/>
    <property type="project" value="InterPro"/>
</dbReference>
<evidence type="ECO:0000256" key="1">
    <source>
        <dbReference type="ARBA" id="ARBA00023015"/>
    </source>
</evidence>
<dbReference type="InterPro" id="IPR000524">
    <property type="entry name" value="Tscrpt_reg_HTH_GntR"/>
</dbReference>
<accession>A0A2U1B062</accession>
<dbReference type="EMBL" id="QEKH01000012">
    <property type="protein sequence ID" value="PVY42012.1"/>
    <property type="molecule type" value="Genomic_DNA"/>
</dbReference>
<dbReference type="SMART" id="SM00345">
    <property type="entry name" value="HTH_GNTR"/>
    <property type="match status" value="1"/>
</dbReference>
<sequence>MSRSRKIDNFIRELERLIREGVSGFTSDLPCQREMAQRFGISQSAVHIGMAELERRGLIRVEPYRGAVVVYRKEEGAAGNAGTEISLAICEELTYQREFWQESVRRFIELHGGVGVKVRFFPPDTRVENVVTGKENCIVVRPENYRNVQRPLVPLNALLSEKMLAEVRRNFLKGIPEPDWNVALPYQFQVPSVICNAAAGPIPQENDVMRWLDWAGTLGKHSLSVPDLNFLRDSCGLNRIAVFYERKGRISPEFRRFFDVLEKMASMQLINLACRLPEDWLPQLRQEMVRCIWAFSYNWGRKAPESGMRLEVAPLPLAGNTCINFFVANVIMVGAKDVSEAEKAFFRYLVSPEFQQRMLHGGAGLSPYQDRLAEYRPEPDGLDLSRMIRWAGEVRFDDSFNRNFNRLWFELLKKLRSPVIVPLLLGRISAAEAEAYVAGQKLLAENQMETALADGLYRFDEEAQFLH</sequence>
<keyword evidence="2" id="KW-0238">DNA-binding</keyword>
<evidence type="ECO:0000313" key="5">
    <source>
        <dbReference type="EMBL" id="PVY42012.1"/>
    </source>
</evidence>
<comment type="caution">
    <text evidence="5">The sequence shown here is derived from an EMBL/GenBank/DDBJ whole genome shotgun (WGS) entry which is preliminary data.</text>
</comment>
<keyword evidence="1" id="KW-0805">Transcription regulation</keyword>
<dbReference type="SUPFAM" id="SSF53850">
    <property type="entry name" value="Periplasmic binding protein-like II"/>
    <property type="match status" value="1"/>
</dbReference>
<organism evidence="5 6">
    <name type="scientific">Victivallis vadensis</name>
    <dbReference type="NCBI Taxonomy" id="172901"/>
    <lineage>
        <taxon>Bacteria</taxon>
        <taxon>Pseudomonadati</taxon>
        <taxon>Lentisphaerota</taxon>
        <taxon>Lentisphaeria</taxon>
        <taxon>Victivallales</taxon>
        <taxon>Victivallaceae</taxon>
        <taxon>Victivallis</taxon>
    </lineage>
</organism>
<dbReference type="Gene3D" id="1.10.10.10">
    <property type="entry name" value="Winged helix-like DNA-binding domain superfamily/Winged helix DNA-binding domain"/>
    <property type="match status" value="1"/>
</dbReference>
<dbReference type="GO" id="GO:0003677">
    <property type="term" value="F:DNA binding"/>
    <property type="evidence" value="ECO:0007669"/>
    <property type="project" value="UniProtKB-KW"/>
</dbReference>
<dbReference type="AlphaFoldDB" id="A0A2U1B062"/>
<reference evidence="5 6" key="1">
    <citation type="submission" date="2018-04" db="EMBL/GenBank/DDBJ databases">
        <title>Genomic Encyclopedia of Type Strains, Phase IV (KMG-IV): sequencing the most valuable type-strain genomes for metagenomic binning, comparative biology and taxonomic classification.</title>
        <authorList>
            <person name="Goeker M."/>
        </authorList>
    </citation>
    <scope>NUCLEOTIDE SEQUENCE [LARGE SCALE GENOMIC DNA]</scope>
    <source>
        <strain evidence="5 6">DSM 14823</strain>
    </source>
</reference>
<proteinExistence type="predicted"/>
<dbReference type="InterPro" id="IPR036390">
    <property type="entry name" value="WH_DNA-bd_sf"/>
</dbReference>
<dbReference type="GeneID" id="78295162"/>
<evidence type="ECO:0000256" key="3">
    <source>
        <dbReference type="ARBA" id="ARBA00023163"/>
    </source>
</evidence>
<dbReference type="RefSeq" id="WP_116883855.1">
    <property type="nucleotide sequence ID" value="NZ_CABMMC010000082.1"/>
</dbReference>
<evidence type="ECO:0000259" key="4">
    <source>
        <dbReference type="PROSITE" id="PS50949"/>
    </source>
</evidence>
<name>A0A2U1B062_9BACT</name>
<keyword evidence="6" id="KW-1185">Reference proteome</keyword>
<dbReference type="PROSITE" id="PS50949">
    <property type="entry name" value="HTH_GNTR"/>
    <property type="match status" value="1"/>
</dbReference>
<keyword evidence="3" id="KW-0804">Transcription</keyword>
<dbReference type="SUPFAM" id="SSF46785">
    <property type="entry name" value="Winged helix' DNA-binding domain"/>
    <property type="match status" value="1"/>
</dbReference>